<protein>
    <submittedName>
        <fullName evidence="1">Uncharacterized protein</fullName>
    </submittedName>
</protein>
<comment type="caution">
    <text evidence="1">The sequence shown here is derived from an EMBL/GenBank/DDBJ whole genome shotgun (WGS) entry which is preliminary data.</text>
</comment>
<evidence type="ECO:0000313" key="1">
    <source>
        <dbReference type="EMBL" id="KAF0046467.1"/>
    </source>
</evidence>
<accession>A0A6A4TIC4</accession>
<dbReference type="EMBL" id="VEVO01000001">
    <property type="protein sequence ID" value="KAF0046467.1"/>
    <property type="molecule type" value="Genomic_DNA"/>
</dbReference>
<gene>
    <name evidence="1" type="ORF">F2P81_000100</name>
</gene>
<dbReference type="AlphaFoldDB" id="A0A6A4TIC4"/>
<sequence>MEKGETVMMHTLLWYNHDRRCSFIFRRRELPARLREDKNCEWLQQRVRLRSTGSSEITHLKPVTKKRLNETAEVVWDIKHHHTIRDTNRCFISGSSKLLLTF</sequence>
<dbReference type="Proteomes" id="UP000438429">
    <property type="component" value="Unassembled WGS sequence"/>
</dbReference>
<evidence type="ECO:0000313" key="2">
    <source>
        <dbReference type="Proteomes" id="UP000438429"/>
    </source>
</evidence>
<organism evidence="1 2">
    <name type="scientific">Scophthalmus maximus</name>
    <name type="common">Turbot</name>
    <name type="synonym">Psetta maxima</name>
    <dbReference type="NCBI Taxonomy" id="52904"/>
    <lineage>
        <taxon>Eukaryota</taxon>
        <taxon>Metazoa</taxon>
        <taxon>Chordata</taxon>
        <taxon>Craniata</taxon>
        <taxon>Vertebrata</taxon>
        <taxon>Euteleostomi</taxon>
        <taxon>Actinopterygii</taxon>
        <taxon>Neopterygii</taxon>
        <taxon>Teleostei</taxon>
        <taxon>Neoteleostei</taxon>
        <taxon>Acanthomorphata</taxon>
        <taxon>Carangaria</taxon>
        <taxon>Pleuronectiformes</taxon>
        <taxon>Pleuronectoidei</taxon>
        <taxon>Scophthalmidae</taxon>
        <taxon>Scophthalmus</taxon>
    </lineage>
</organism>
<name>A0A6A4TIC4_SCOMX</name>
<proteinExistence type="predicted"/>
<reference evidence="1 2" key="1">
    <citation type="submission" date="2019-06" db="EMBL/GenBank/DDBJ databases">
        <title>Draft genomes of female and male turbot (Scophthalmus maximus).</title>
        <authorList>
            <person name="Xu H."/>
            <person name="Xu X.-W."/>
            <person name="Shao C."/>
            <person name="Chen S."/>
        </authorList>
    </citation>
    <scope>NUCLEOTIDE SEQUENCE [LARGE SCALE GENOMIC DNA]</scope>
    <source>
        <strain evidence="1">Ysfricsl-2016a</strain>
        <tissue evidence="1">Blood</tissue>
    </source>
</reference>